<dbReference type="InterPro" id="IPR004026">
    <property type="entry name" value="Ada_DNA_repair_Zn-bd"/>
</dbReference>
<accession>F1YJZ3</accession>
<dbReference type="OrthoDB" id="894286at2"/>
<dbReference type="GO" id="GO:0003677">
    <property type="term" value="F:DNA binding"/>
    <property type="evidence" value="ECO:0007669"/>
    <property type="project" value="InterPro"/>
</dbReference>
<dbReference type="Pfam" id="PF02805">
    <property type="entry name" value="Ada_Zn_binding"/>
    <property type="match status" value="1"/>
</dbReference>
<dbReference type="GO" id="GO:0008270">
    <property type="term" value="F:zinc ion binding"/>
    <property type="evidence" value="ECO:0007669"/>
    <property type="project" value="InterPro"/>
</dbReference>
<dbReference type="GO" id="GO:0006355">
    <property type="term" value="P:regulation of DNA-templated transcription"/>
    <property type="evidence" value="ECO:0007669"/>
    <property type="project" value="InterPro"/>
</dbReference>
<dbReference type="InterPro" id="IPR035451">
    <property type="entry name" value="Ada-like_dom_sf"/>
</dbReference>
<reference evidence="3 4" key="1">
    <citation type="journal article" date="2011" name="J. Bacteriol.">
        <title>Draft Genome Sequence of Gordonia neofelifaecis NRRL B-59395, a Cholesterol-Degrading Actinomycete.</title>
        <authorList>
            <person name="Ge F."/>
            <person name="Li W."/>
            <person name="Chen G."/>
            <person name="Liu Y."/>
            <person name="Zhang G."/>
            <person name="Yong B."/>
            <person name="Wang Q."/>
            <person name="Wang N."/>
            <person name="Huang Z."/>
            <person name="Li W."/>
            <person name="Wang J."/>
            <person name="Wu C."/>
            <person name="Xie Q."/>
            <person name="Liu G."/>
        </authorList>
    </citation>
    <scope>NUCLEOTIDE SEQUENCE [LARGE SCALE GENOMIC DNA]</scope>
    <source>
        <strain evidence="3 4">NRRL B-59395</strain>
    </source>
</reference>
<dbReference type="RefSeq" id="WP_009679445.1">
    <property type="nucleotide sequence ID" value="NZ_AEUD01000008.1"/>
</dbReference>
<dbReference type="STRING" id="644548.SCNU_11116"/>
<dbReference type="GO" id="GO:0008168">
    <property type="term" value="F:methyltransferase activity"/>
    <property type="evidence" value="ECO:0007669"/>
    <property type="project" value="InterPro"/>
</dbReference>
<dbReference type="SUPFAM" id="SSF57884">
    <property type="entry name" value="Ada DNA repair protein, N-terminal domain (N-Ada 10)"/>
    <property type="match status" value="1"/>
</dbReference>
<comment type="caution">
    <text evidence="3">The sequence shown here is derived from an EMBL/GenBank/DDBJ whole genome shotgun (WGS) entry which is preliminary data.</text>
</comment>
<protein>
    <recommendedName>
        <fullName evidence="2">Ada DNA repair metal-binding domain-containing protein</fullName>
    </recommendedName>
</protein>
<dbReference type="Gene3D" id="3.40.10.10">
    <property type="entry name" value="DNA Methylphosphotriester Repair Domain"/>
    <property type="match status" value="1"/>
</dbReference>
<evidence type="ECO:0000313" key="3">
    <source>
        <dbReference type="EMBL" id="EGD55075.1"/>
    </source>
</evidence>
<keyword evidence="1" id="KW-0010">Activator</keyword>
<evidence type="ECO:0000259" key="2">
    <source>
        <dbReference type="Pfam" id="PF02805"/>
    </source>
</evidence>
<evidence type="ECO:0000256" key="1">
    <source>
        <dbReference type="ARBA" id="ARBA00023159"/>
    </source>
</evidence>
<feature type="domain" description="Ada DNA repair metal-binding" evidence="2">
    <location>
        <begin position="27"/>
        <end position="77"/>
    </location>
</feature>
<proteinExistence type="predicted"/>
<organism evidence="3 4">
    <name type="scientific">Gordonia neofelifaecis NRRL B-59395</name>
    <dbReference type="NCBI Taxonomy" id="644548"/>
    <lineage>
        <taxon>Bacteria</taxon>
        <taxon>Bacillati</taxon>
        <taxon>Actinomycetota</taxon>
        <taxon>Actinomycetes</taxon>
        <taxon>Mycobacteriales</taxon>
        <taxon>Gordoniaceae</taxon>
        <taxon>Gordonia</taxon>
    </lineage>
</organism>
<keyword evidence="4" id="KW-1185">Reference proteome</keyword>
<name>F1YJZ3_9ACTN</name>
<dbReference type="AlphaFoldDB" id="F1YJZ3"/>
<gene>
    <name evidence="3" type="ORF">SCNU_11116</name>
</gene>
<dbReference type="GO" id="GO:0006281">
    <property type="term" value="P:DNA repair"/>
    <property type="evidence" value="ECO:0007669"/>
    <property type="project" value="InterPro"/>
</dbReference>
<dbReference type="eggNOG" id="COG2169">
    <property type="taxonomic scope" value="Bacteria"/>
</dbReference>
<dbReference type="EMBL" id="AEUD01000008">
    <property type="protein sequence ID" value="EGD55075.1"/>
    <property type="molecule type" value="Genomic_DNA"/>
</dbReference>
<sequence>MTAADLPYVLTAADGTGYRSAVKGVWGGHRRGKIYGRLDCSAALRAIARGGYVSHRVFFIDEQTAIAAGYRPCGVCCVDEYRRWKAARRTGR</sequence>
<dbReference type="Proteomes" id="UP000035065">
    <property type="component" value="Unassembled WGS sequence"/>
</dbReference>
<evidence type="ECO:0000313" key="4">
    <source>
        <dbReference type="Proteomes" id="UP000035065"/>
    </source>
</evidence>